<dbReference type="SUPFAM" id="SSF52402">
    <property type="entry name" value="Adenine nucleotide alpha hydrolases-like"/>
    <property type="match status" value="1"/>
</dbReference>
<dbReference type="Proteomes" id="UP000003586">
    <property type="component" value="Chromosome"/>
</dbReference>
<dbReference type="GO" id="GO:0006163">
    <property type="term" value="P:purine nucleotide metabolic process"/>
    <property type="evidence" value="ECO:0007669"/>
    <property type="project" value="UniProtKB-ARBA"/>
</dbReference>
<dbReference type="KEGG" id="nso:NIASO_01455"/>
<accession>W0EXE6</accession>
<gene>
    <name evidence="2" type="ORF">NIASO_01455</name>
</gene>
<dbReference type="EMBL" id="CP007035">
    <property type="protein sequence ID" value="AHF14213.1"/>
    <property type="molecule type" value="Genomic_DNA"/>
</dbReference>
<dbReference type="InterPro" id="IPR014729">
    <property type="entry name" value="Rossmann-like_a/b/a_fold"/>
</dbReference>
<evidence type="ECO:0000313" key="3">
    <source>
        <dbReference type="Proteomes" id="UP000003586"/>
    </source>
</evidence>
<dbReference type="Pfam" id="PF02540">
    <property type="entry name" value="NAD_synthase"/>
    <property type="match status" value="1"/>
</dbReference>
<sequence>MNNTIQVCTRCVMDTTDPEIIFDDEGVCNYCRHLEKVMPAYNFTPEQAEANILRITKEIKNNKKGQYDSIIGLSGGVDSSYTAYLAHKFGLNPLCVHFDNGWNSQTAVSNIKKIVDKCGFDLETYVINWPEFRDLQRSFFKAGVVDIEMLTDHAIMATMFKIRKKHNIRYVLSGVNIRTENGMPNAWLWRKQDLVNIKDIQRKFGTLPIKEFPTMSSVRFKLIKMLNTGGTYVELLNMINYNKNEAMETLKKEFGWEYYGGKHYESVFTKFYQAFILPYKFKVDKRKVHLSSLIRNGEITREQAMEQLAQPLYDPAELKKDKQYVLKKLGFTEQEFDKMMTEPPKSHLDFKSDEWLVLLWLKIMRKKKMS</sequence>
<evidence type="ECO:0000313" key="2">
    <source>
        <dbReference type="EMBL" id="AHF14213.1"/>
    </source>
</evidence>
<dbReference type="eggNOG" id="COG0037">
    <property type="taxonomic scope" value="Bacteria"/>
</dbReference>
<name>W0EXE6_9BACT</name>
<dbReference type="RefSeq" id="WP_008582050.1">
    <property type="nucleotide sequence ID" value="NZ_CP007035.1"/>
</dbReference>
<reference evidence="2 3" key="1">
    <citation type="submission" date="2013-12" db="EMBL/GenBank/DDBJ databases">
        <authorList>
            <consortium name="DOE Joint Genome Institute"/>
            <person name="Eisen J."/>
            <person name="Huntemann M."/>
            <person name="Han J."/>
            <person name="Chen A."/>
            <person name="Kyrpides N."/>
            <person name="Mavromatis K."/>
            <person name="Markowitz V."/>
            <person name="Palaniappan K."/>
            <person name="Ivanova N."/>
            <person name="Schaumberg A."/>
            <person name="Pati A."/>
            <person name="Liolios K."/>
            <person name="Nordberg H.P."/>
            <person name="Cantor M.N."/>
            <person name="Hua S.X."/>
            <person name="Woyke T."/>
        </authorList>
    </citation>
    <scope>NUCLEOTIDE SEQUENCE [LARGE SCALE GENOMIC DNA]</scope>
    <source>
        <strain evidence="3">DSM 19437</strain>
    </source>
</reference>
<dbReference type="HOGENOM" id="CLU_056004_0_0_10"/>
<dbReference type="STRING" id="929713.NIASO_01455"/>
<dbReference type="InterPro" id="IPR020022">
    <property type="entry name" value="N-acetyl_sugar_amidoTrfase"/>
</dbReference>
<protein>
    <submittedName>
        <fullName evidence="2">LPS biosynthesis protein WbpG</fullName>
    </submittedName>
</protein>
<keyword evidence="3" id="KW-1185">Reference proteome</keyword>
<dbReference type="InterPro" id="IPR022310">
    <property type="entry name" value="NAD/GMP_synthase"/>
</dbReference>
<organism evidence="2 3">
    <name type="scientific">Niabella soli DSM 19437</name>
    <dbReference type="NCBI Taxonomy" id="929713"/>
    <lineage>
        <taxon>Bacteria</taxon>
        <taxon>Pseudomonadati</taxon>
        <taxon>Bacteroidota</taxon>
        <taxon>Chitinophagia</taxon>
        <taxon>Chitinophagales</taxon>
        <taxon>Chitinophagaceae</taxon>
        <taxon>Niabella</taxon>
    </lineage>
</organism>
<proteinExistence type="predicted"/>
<dbReference type="OrthoDB" id="702at2"/>
<dbReference type="Gene3D" id="3.40.50.620">
    <property type="entry name" value="HUPs"/>
    <property type="match status" value="1"/>
</dbReference>
<feature type="domain" description="NAD/GMP synthase" evidence="1">
    <location>
        <begin position="62"/>
        <end position="128"/>
    </location>
</feature>
<evidence type="ECO:0000259" key="1">
    <source>
        <dbReference type="Pfam" id="PF02540"/>
    </source>
</evidence>
<dbReference type="AlphaFoldDB" id="W0EXE6"/>
<dbReference type="NCBIfam" id="TIGR03573">
    <property type="entry name" value="WbuX"/>
    <property type="match status" value="1"/>
</dbReference>